<dbReference type="Proteomes" id="UP001266305">
    <property type="component" value="Unassembled WGS sequence"/>
</dbReference>
<keyword evidence="3" id="KW-1185">Reference proteome</keyword>
<organism evidence="2 3">
    <name type="scientific">Saguinus oedipus</name>
    <name type="common">Cotton-top tamarin</name>
    <name type="synonym">Oedipomidas oedipus</name>
    <dbReference type="NCBI Taxonomy" id="9490"/>
    <lineage>
        <taxon>Eukaryota</taxon>
        <taxon>Metazoa</taxon>
        <taxon>Chordata</taxon>
        <taxon>Craniata</taxon>
        <taxon>Vertebrata</taxon>
        <taxon>Euteleostomi</taxon>
        <taxon>Mammalia</taxon>
        <taxon>Eutheria</taxon>
        <taxon>Euarchontoglires</taxon>
        <taxon>Primates</taxon>
        <taxon>Haplorrhini</taxon>
        <taxon>Platyrrhini</taxon>
        <taxon>Cebidae</taxon>
        <taxon>Callitrichinae</taxon>
        <taxon>Saguinus</taxon>
    </lineage>
</organism>
<reference evidence="2 3" key="1">
    <citation type="submission" date="2023-05" db="EMBL/GenBank/DDBJ databases">
        <title>B98-5 Cell Line De Novo Hybrid Assembly: An Optical Mapping Approach.</title>
        <authorList>
            <person name="Kananen K."/>
            <person name="Auerbach J.A."/>
            <person name="Kautto E."/>
            <person name="Blachly J.S."/>
        </authorList>
    </citation>
    <scope>NUCLEOTIDE SEQUENCE [LARGE SCALE GENOMIC DNA]</scope>
    <source>
        <strain evidence="2">B95-8</strain>
        <tissue evidence="2">Cell line</tissue>
    </source>
</reference>
<sequence length="183" mass="19856">MGPKTEATLTGGLTSHWLYYSNIPQAYSQPVQGYGTGAYDTTTATVTTTQASYIAQSAYGTQPAYPSYGQQLAATAPTRLQDGNKSTETSQPQSSTGGFNQPSRGYGQSNYSYPQIPRSCPMQPVTTPPSYPLTSYSSTQPTNYDQSSYSQQNTYGQLSSYKQQSSYGQQSSYKQQPPTSYPP</sequence>
<accession>A0ABQ9VHT6</accession>
<feature type="compositionally biased region" description="Polar residues" evidence="1">
    <location>
        <begin position="143"/>
        <end position="154"/>
    </location>
</feature>
<feature type="compositionally biased region" description="Low complexity" evidence="1">
    <location>
        <begin position="155"/>
        <end position="176"/>
    </location>
</feature>
<feature type="compositionally biased region" description="Polar residues" evidence="1">
    <location>
        <begin position="81"/>
        <end position="113"/>
    </location>
</feature>
<proteinExistence type="predicted"/>
<evidence type="ECO:0000256" key="1">
    <source>
        <dbReference type="SAM" id="MobiDB-lite"/>
    </source>
</evidence>
<dbReference type="EMBL" id="JASSZA010000006">
    <property type="protein sequence ID" value="KAK2108920.1"/>
    <property type="molecule type" value="Genomic_DNA"/>
</dbReference>
<evidence type="ECO:0000313" key="3">
    <source>
        <dbReference type="Proteomes" id="UP001266305"/>
    </source>
</evidence>
<evidence type="ECO:0000313" key="2">
    <source>
        <dbReference type="EMBL" id="KAK2108920.1"/>
    </source>
</evidence>
<protein>
    <submittedName>
        <fullName evidence="2">RNA-binding protein EWS</fullName>
    </submittedName>
</protein>
<name>A0ABQ9VHT6_SAGOE</name>
<feature type="region of interest" description="Disordered" evidence="1">
    <location>
        <begin position="77"/>
        <end position="183"/>
    </location>
</feature>
<comment type="caution">
    <text evidence="2">The sequence shown here is derived from an EMBL/GenBank/DDBJ whole genome shotgun (WGS) entry which is preliminary data.</text>
</comment>
<gene>
    <name evidence="2" type="primary">EWSR1_4</name>
    <name evidence="2" type="ORF">P7K49_014085</name>
</gene>
<feature type="compositionally biased region" description="Low complexity" evidence="1">
    <location>
        <begin position="132"/>
        <end position="142"/>
    </location>
</feature>